<dbReference type="Proteomes" id="UP001367676">
    <property type="component" value="Unassembled WGS sequence"/>
</dbReference>
<comment type="similarity">
    <text evidence="1">Belongs to the peptidase C48 family.</text>
</comment>
<reference evidence="8 9" key="1">
    <citation type="submission" date="2024-03" db="EMBL/GenBank/DDBJ databases">
        <title>Adaptation during the transition from Ophiocordyceps entomopathogen to insect associate is accompanied by gene loss and intensified selection.</title>
        <authorList>
            <person name="Ward C.M."/>
            <person name="Onetto C.A."/>
            <person name="Borneman A.R."/>
        </authorList>
    </citation>
    <scope>NUCLEOTIDE SEQUENCE [LARGE SCALE GENOMIC DNA]</scope>
    <source>
        <strain evidence="8">AWRI1</strain>
        <tissue evidence="8">Single Adult Female</tissue>
    </source>
</reference>
<keyword evidence="4" id="KW-0479">Metal-binding</keyword>
<accession>A0AAN9Y349</accession>
<dbReference type="GO" id="GO:0008270">
    <property type="term" value="F:zinc ion binding"/>
    <property type="evidence" value="ECO:0007669"/>
    <property type="project" value="UniProtKB-KW"/>
</dbReference>
<dbReference type="Pfam" id="PF02902">
    <property type="entry name" value="Peptidase_C48"/>
    <property type="match status" value="1"/>
</dbReference>
<dbReference type="PROSITE" id="PS50600">
    <property type="entry name" value="ULP_PROTEASE"/>
    <property type="match status" value="1"/>
</dbReference>
<sequence>MQRRNCSKANGEFSKDENWTHEKKKSVCGGGKPTQKYNCSECDKEFSSRQALHHHRKLLHRPDRSDLFSKTTNKKEDSVVVADEGECNNFNGKVFTCIQCKGSFINARSYKRHTRNCQTISLPKNFRVECLEPTCDHDFAKYDIMLAHLERDHLKSINKENLTFQNQKDFDAWRDEIQLENYMLPVCRSGSKITNTKTYIYWVCQFDVPRSYRTLECSRWKKGYVPYIKCPARMLVHIQSNGTIDVCYISEHTHELSFKITKYHQLSPSTRSQIKLLVSWDVPNRKIEKFFQSGAKNDDQIKKLKTPYYIDGSRIRNYRAQYKQLEQYHKDDATSVDFWVEAHKSSVFIYKQLHTENFKVGGSGNIEGSWENTFILGFQNDRMLEVMKEGVNKTVCIDGTHGTNAYKFELINFVVPDRMGRGYPVVHFITNRKDEETYTLMFQHLKLKNPNLDLFCVITDDETALINGLKNVFNNINFRHILCQWHVRRAWISNINKCLDKDLQDKLVIFLDQLLYVRNRQEFLTTENEFISVYGSNEKTRKFVTYYETHYKNRKEEWALAYRNFAHDNVNTNMFVESYHRTLKYKFLNGKCNKRIDSLLVALEDAENTFGLRLEKDIMYGMTESRKNLGLKEISLAHSRGMTISEEDVSVLLPEKRWKVISQSKKNTFYVIEKKNIACIIKDHCVDICIELECEGLCSHLYSCTCPVMSNMCKHIHCIHSLLHPTSKPISERKQHSINFAQNENRLYSNQPSHSFENLPKQSTSKSLSKINSDTYETTRTGILQELEKLTKSIDGPYYKEDNPAYMSVLANLRHANDINDAINSKKTVPSLGFKVTKTPPNVKPIKQPKFHIPLQRKSKKRFNFDQLTRQNVLSSENSFTRFLYPGEEDYSKILFLIDSNIEVTKKSLKTLDLFISNEEYNIIKNNHHNFVRGWLDDTIIDAFLYLCCANDNQSFAVRVFRNSVIYGYGFFETPSAKIVTNFLEQNPIFNYIFIPCNTSGSHWTMLVVTYQNIMIFDPMHTRIDMDSALFQYAIMWQCFLTKICNRHFEIVFSDHFCQTDTFNCGVFVCWFAHSLMIGQSVTESFDLLAFRKVIYERIMATDMIDDENNED</sequence>
<name>A0AAN9Y349_9HEMI</name>
<dbReference type="GO" id="GO:0008234">
    <property type="term" value="F:cysteine-type peptidase activity"/>
    <property type="evidence" value="ECO:0007669"/>
    <property type="project" value="InterPro"/>
</dbReference>
<dbReference type="PROSITE" id="PS00028">
    <property type="entry name" value="ZINC_FINGER_C2H2_1"/>
    <property type="match status" value="1"/>
</dbReference>
<dbReference type="GO" id="GO:0006508">
    <property type="term" value="P:proteolysis"/>
    <property type="evidence" value="ECO:0007669"/>
    <property type="project" value="UniProtKB-KW"/>
</dbReference>
<dbReference type="InterPro" id="IPR038765">
    <property type="entry name" value="Papain-like_cys_pep_sf"/>
</dbReference>
<dbReference type="InterPro" id="IPR036236">
    <property type="entry name" value="Znf_C2H2_sf"/>
</dbReference>
<proteinExistence type="inferred from homology"/>
<dbReference type="EMBL" id="JBBCAQ010000033">
    <property type="protein sequence ID" value="KAK7582668.1"/>
    <property type="molecule type" value="Genomic_DNA"/>
</dbReference>
<evidence type="ECO:0000259" key="7">
    <source>
        <dbReference type="PROSITE" id="PS50600"/>
    </source>
</evidence>
<dbReference type="SMART" id="SM00355">
    <property type="entry name" value="ZnF_C2H2"/>
    <property type="match status" value="3"/>
</dbReference>
<dbReference type="AlphaFoldDB" id="A0AAN9Y349"/>
<gene>
    <name evidence="8" type="ORF">V9T40_014113</name>
</gene>
<dbReference type="PANTHER" id="PTHR33977">
    <property type="entry name" value="ZINC ION BINDING PROTEIN"/>
    <property type="match status" value="1"/>
</dbReference>
<dbReference type="Pfam" id="PF10551">
    <property type="entry name" value="MULE"/>
    <property type="match status" value="1"/>
</dbReference>
<keyword evidence="2" id="KW-0645">Protease</keyword>
<evidence type="ECO:0000259" key="6">
    <source>
        <dbReference type="PROSITE" id="PS50157"/>
    </source>
</evidence>
<keyword evidence="4" id="KW-0862">Zinc</keyword>
<comment type="caution">
    <text evidence="8">The sequence shown here is derived from an EMBL/GenBank/DDBJ whole genome shotgun (WGS) entry which is preliminary data.</text>
</comment>
<feature type="region of interest" description="Disordered" evidence="5">
    <location>
        <begin position="751"/>
        <end position="770"/>
    </location>
</feature>
<protein>
    <recommendedName>
        <fullName evidence="10">Ubiquitin-like protease family profile domain-containing protein</fullName>
    </recommendedName>
</protein>
<organism evidence="8 9">
    <name type="scientific">Parthenolecanium corni</name>
    <dbReference type="NCBI Taxonomy" id="536013"/>
    <lineage>
        <taxon>Eukaryota</taxon>
        <taxon>Metazoa</taxon>
        <taxon>Ecdysozoa</taxon>
        <taxon>Arthropoda</taxon>
        <taxon>Hexapoda</taxon>
        <taxon>Insecta</taxon>
        <taxon>Pterygota</taxon>
        <taxon>Neoptera</taxon>
        <taxon>Paraneoptera</taxon>
        <taxon>Hemiptera</taxon>
        <taxon>Sternorrhyncha</taxon>
        <taxon>Coccoidea</taxon>
        <taxon>Coccidae</taxon>
        <taxon>Parthenolecanium</taxon>
    </lineage>
</organism>
<evidence type="ECO:0000256" key="5">
    <source>
        <dbReference type="SAM" id="MobiDB-lite"/>
    </source>
</evidence>
<dbReference type="Gene3D" id="3.40.395.10">
    <property type="entry name" value="Adenoviral Proteinase, Chain A"/>
    <property type="match status" value="1"/>
</dbReference>
<feature type="region of interest" description="Disordered" evidence="5">
    <location>
        <begin position="1"/>
        <end position="33"/>
    </location>
</feature>
<dbReference type="SUPFAM" id="SSF57667">
    <property type="entry name" value="beta-beta-alpha zinc fingers"/>
    <property type="match status" value="1"/>
</dbReference>
<dbReference type="InterPro" id="IPR018289">
    <property type="entry name" value="MULE_transposase_dom"/>
</dbReference>
<dbReference type="PROSITE" id="PS50157">
    <property type="entry name" value="ZINC_FINGER_C2H2_2"/>
    <property type="match status" value="1"/>
</dbReference>
<dbReference type="InterPro" id="IPR003653">
    <property type="entry name" value="Peptidase_C48_C"/>
</dbReference>
<evidence type="ECO:0008006" key="10">
    <source>
        <dbReference type="Google" id="ProtNLM"/>
    </source>
</evidence>
<evidence type="ECO:0000256" key="4">
    <source>
        <dbReference type="PROSITE-ProRule" id="PRU00042"/>
    </source>
</evidence>
<feature type="domain" description="C2H2-type" evidence="6">
    <location>
        <begin position="37"/>
        <end position="65"/>
    </location>
</feature>
<evidence type="ECO:0000313" key="8">
    <source>
        <dbReference type="EMBL" id="KAK7582668.1"/>
    </source>
</evidence>
<dbReference type="InterPro" id="IPR013087">
    <property type="entry name" value="Znf_C2H2_type"/>
</dbReference>
<evidence type="ECO:0000256" key="1">
    <source>
        <dbReference type="ARBA" id="ARBA00005234"/>
    </source>
</evidence>
<dbReference type="Gene3D" id="3.30.160.60">
    <property type="entry name" value="Classic Zinc Finger"/>
    <property type="match status" value="1"/>
</dbReference>
<evidence type="ECO:0000313" key="9">
    <source>
        <dbReference type="Proteomes" id="UP001367676"/>
    </source>
</evidence>
<dbReference type="SUPFAM" id="SSF54001">
    <property type="entry name" value="Cysteine proteinases"/>
    <property type="match status" value="1"/>
</dbReference>
<dbReference type="PANTHER" id="PTHR33977:SF1">
    <property type="entry name" value="ZINC ION BINDING PROTEIN"/>
    <property type="match status" value="1"/>
</dbReference>
<keyword evidence="9" id="KW-1185">Reference proteome</keyword>
<evidence type="ECO:0000256" key="3">
    <source>
        <dbReference type="ARBA" id="ARBA00022801"/>
    </source>
</evidence>
<feature type="domain" description="Ubiquitin-like protease family profile" evidence="7">
    <location>
        <begin position="914"/>
        <end position="1076"/>
    </location>
</feature>
<keyword evidence="3" id="KW-0378">Hydrolase</keyword>
<keyword evidence="4" id="KW-0863">Zinc-finger</keyword>
<evidence type="ECO:0000256" key="2">
    <source>
        <dbReference type="ARBA" id="ARBA00022670"/>
    </source>
</evidence>